<dbReference type="GO" id="GO:0003676">
    <property type="term" value="F:nucleic acid binding"/>
    <property type="evidence" value="ECO:0007669"/>
    <property type="project" value="InterPro"/>
</dbReference>
<name>A0A014NGT2_9BURK</name>
<dbReference type="InterPro" id="IPR002059">
    <property type="entry name" value="CSP_DNA-bd"/>
</dbReference>
<keyword evidence="2" id="KW-0472">Membrane</keyword>
<dbReference type="InterPro" id="IPR010718">
    <property type="entry name" value="DUF1294"/>
</dbReference>
<evidence type="ECO:0000256" key="1">
    <source>
        <dbReference type="SAM" id="MobiDB-lite"/>
    </source>
</evidence>
<feature type="domain" description="CSD" evidence="3">
    <location>
        <begin position="5"/>
        <end position="72"/>
    </location>
</feature>
<dbReference type="Pfam" id="PF06961">
    <property type="entry name" value="DUF1294"/>
    <property type="match status" value="1"/>
</dbReference>
<feature type="transmembrane region" description="Helical" evidence="2">
    <location>
        <begin position="99"/>
        <end position="118"/>
    </location>
</feature>
<dbReference type="Gene3D" id="2.40.50.140">
    <property type="entry name" value="Nucleic acid-binding proteins"/>
    <property type="match status" value="1"/>
</dbReference>
<dbReference type="InterPro" id="IPR011129">
    <property type="entry name" value="CSD"/>
</dbReference>
<gene>
    <name evidence="4" type="ORF">AX13_11960</name>
</gene>
<keyword evidence="2" id="KW-1133">Transmembrane helix</keyword>
<proteinExistence type="predicted"/>
<dbReference type="Proteomes" id="UP000020766">
    <property type="component" value="Unassembled WGS sequence"/>
</dbReference>
<dbReference type="AlphaFoldDB" id="A0A014NGT2"/>
<dbReference type="STRING" id="225991.MA05_00675"/>
<dbReference type="EMBL" id="JBOK01000032">
    <property type="protein sequence ID" value="EXU78628.1"/>
    <property type="molecule type" value="Genomic_DNA"/>
</dbReference>
<dbReference type="SUPFAM" id="SSF50249">
    <property type="entry name" value="Nucleic acid-binding proteins"/>
    <property type="match status" value="1"/>
</dbReference>
<dbReference type="Pfam" id="PF00313">
    <property type="entry name" value="CSD"/>
    <property type="match status" value="1"/>
</dbReference>
<feature type="transmembrane region" description="Helical" evidence="2">
    <location>
        <begin position="124"/>
        <end position="141"/>
    </location>
</feature>
<evidence type="ECO:0000259" key="3">
    <source>
        <dbReference type="PROSITE" id="PS51857"/>
    </source>
</evidence>
<evidence type="ECO:0000256" key="2">
    <source>
        <dbReference type="SAM" id="Phobius"/>
    </source>
</evidence>
<evidence type="ECO:0000313" key="4">
    <source>
        <dbReference type="EMBL" id="EXU78628.1"/>
    </source>
</evidence>
<feature type="region of interest" description="Disordered" evidence="1">
    <location>
        <begin position="65"/>
        <end position="97"/>
    </location>
</feature>
<protein>
    <recommendedName>
        <fullName evidence="3">CSD domain-containing protein</fullName>
    </recommendedName>
</protein>
<dbReference type="PROSITE" id="PS51857">
    <property type="entry name" value="CSD_2"/>
    <property type="match status" value="1"/>
</dbReference>
<dbReference type="InterPro" id="IPR012340">
    <property type="entry name" value="NA-bd_OB-fold"/>
</dbReference>
<dbReference type="PATRIC" id="fig|1457173.3.peg.3543"/>
<dbReference type="SMART" id="SM00357">
    <property type="entry name" value="CSP"/>
    <property type="match status" value="1"/>
</dbReference>
<organism evidence="4 5">
    <name type="scientific">Comamonas aquatica DA1877</name>
    <dbReference type="NCBI Taxonomy" id="1457173"/>
    <lineage>
        <taxon>Bacteria</taxon>
        <taxon>Pseudomonadati</taxon>
        <taxon>Pseudomonadota</taxon>
        <taxon>Betaproteobacteria</taxon>
        <taxon>Burkholderiales</taxon>
        <taxon>Comamonadaceae</taxon>
        <taxon>Comamonas</taxon>
    </lineage>
</organism>
<keyword evidence="2" id="KW-0812">Transmembrane</keyword>
<evidence type="ECO:0000313" key="5">
    <source>
        <dbReference type="Proteomes" id="UP000020766"/>
    </source>
</evidence>
<reference evidence="4 5" key="1">
    <citation type="submission" date="2014-01" db="EMBL/GenBank/DDBJ databases">
        <title>Interspecies Systems Biology Uncovers Metabolites Affecting C. elegans Gene Expression and Life History Traits.</title>
        <authorList>
            <person name="Watson E."/>
            <person name="Macneil L.T."/>
            <person name="Ritter A.D."/>
            <person name="Yilmaz L.S."/>
            <person name="Rosebrock A.P."/>
            <person name="Caudy A.A."/>
            <person name="Walhout A.J."/>
        </authorList>
    </citation>
    <scope>NUCLEOTIDE SEQUENCE [LARGE SCALE GENOMIC DNA]</scope>
    <source>
        <strain evidence="4 5">DA1877</strain>
    </source>
</reference>
<sequence>MLMLRYHGSLVEWSDDRGFGFIQPDQGGARVFVHISAWQPRPQATSRPQVGLRLEFAVGMEGGKPRAQQVTGRPVVRPRASGPQRTAGRVPSGARASGGGGDVAILAFALVWVGTAVVWGVPRWVLPGYAVLSLVTFCAYWQDKRAAQAGLWRTPESTLHALALLGGWPGAIVAQQW</sequence>
<dbReference type="GO" id="GO:0005829">
    <property type="term" value="C:cytosol"/>
    <property type="evidence" value="ECO:0007669"/>
    <property type="project" value="UniProtKB-ARBA"/>
</dbReference>
<accession>A0A014NGT2</accession>
<comment type="caution">
    <text evidence="4">The sequence shown here is derived from an EMBL/GenBank/DDBJ whole genome shotgun (WGS) entry which is preliminary data.</text>
</comment>
<keyword evidence="5" id="KW-1185">Reference proteome</keyword>
<dbReference type="CDD" id="cd04458">
    <property type="entry name" value="CSP_CDS"/>
    <property type="match status" value="1"/>
</dbReference>